<evidence type="ECO:0000313" key="7">
    <source>
        <dbReference type="EMBL" id="KAF2682565.1"/>
    </source>
</evidence>
<evidence type="ECO:0000256" key="1">
    <source>
        <dbReference type="ARBA" id="ARBA00022723"/>
    </source>
</evidence>
<dbReference type="SMART" id="SM00356">
    <property type="entry name" value="ZnF_C3H1"/>
    <property type="match status" value="5"/>
</dbReference>
<protein>
    <recommendedName>
        <fullName evidence="6">C3H1-type domain-containing protein</fullName>
    </recommendedName>
</protein>
<feature type="zinc finger region" description="C3H1-type" evidence="4">
    <location>
        <begin position="267"/>
        <end position="292"/>
    </location>
</feature>
<dbReference type="SUPFAM" id="SSF90229">
    <property type="entry name" value="CCCH zinc finger"/>
    <property type="match status" value="1"/>
</dbReference>
<dbReference type="EMBL" id="MU005586">
    <property type="protein sequence ID" value="KAF2682565.1"/>
    <property type="molecule type" value="Genomic_DNA"/>
</dbReference>
<feature type="compositionally biased region" description="Basic and acidic residues" evidence="5">
    <location>
        <begin position="44"/>
        <end position="57"/>
    </location>
</feature>
<evidence type="ECO:0000256" key="4">
    <source>
        <dbReference type="PROSITE-ProRule" id="PRU00723"/>
    </source>
</evidence>
<keyword evidence="8" id="KW-1185">Reference proteome</keyword>
<dbReference type="PANTHER" id="PTHR46156:SF1">
    <property type="entry name" value="ZINC FINGER CCCH DOMAIN-CONTAINING PROTEIN 3"/>
    <property type="match status" value="1"/>
</dbReference>
<feature type="zinc finger region" description="C3H1-type" evidence="4">
    <location>
        <begin position="237"/>
        <end position="265"/>
    </location>
</feature>
<accession>A0A6G1IWS6</accession>
<organism evidence="7 8">
    <name type="scientific">Lentithecium fluviatile CBS 122367</name>
    <dbReference type="NCBI Taxonomy" id="1168545"/>
    <lineage>
        <taxon>Eukaryota</taxon>
        <taxon>Fungi</taxon>
        <taxon>Dikarya</taxon>
        <taxon>Ascomycota</taxon>
        <taxon>Pezizomycotina</taxon>
        <taxon>Dothideomycetes</taxon>
        <taxon>Pleosporomycetidae</taxon>
        <taxon>Pleosporales</taxon>
        <taxon>Massarineae</taxon>
        <taxon>Lentitheciaceae</taxon>
        <taxon>Lentithecium</taxon>
    </lineage>
</organism>
<keyword evidence="3 4" id="KW-0862">Zinc</keyword>
<feature type="compositionally biased region" description="Polar residues" evidence="5">
    <location>
        <begin position="89"/>
        <end position="111"/>
    </location>
</feature>
<dbReference type="InterPro" id="IPR036855">
    <property type="entry name" value="Znf_CCCH_sf"/>
</dbReference>
<keyword evidence="2 4" id="KW-0863">Zinc-finger</keyword>
<feature type="zinc finger region" description="C3H1-type" evidence="4">
    <location>
        <begin position="293"/>
        <end position="321"/>
    </location>
</feature>
<dbReference type="Gene3D" id="4.10.1000.10">
    <property type="entry name" value="Zinc finger, CCCH-type"/>
    <property type="match status" value="2"/>
</dbReference>
<dbReference type="GO" id="GO:0008270">
    <property type="term" value="F:zinc ion binding"/>
    <property type="evidence" value="ECO:0007669"/>
    <property type="project" value="UniProtKB-KW"/>
</dbReference>
<reference evidence="7" key="1">
    <citation type="journal article" date="2020" name="Stud. Mycol.">
        <title>101 Dothideomycetes genomes: a test case for predicting lifestyles and emergence of pathogens.</title>
        <authorList>
            <person name="Haridas S."/>
            <person name="Albert R."/>
            <person name="Binder M."/>
            <person name="Bloem J."/>
            <person name="Labutti K."/>
            <person name="Salamov A."/>
            <person name="Andreopoulos B."/>
            <person name="Baker S."/>
            <person name="Barry K."/>
            <person name="Bills G."/>
            <person name="Bluhm B."/>
            <person name="Cannon C."/>
            <person name="Castanera R."/>
            <person name="Culley D."/>
            <person name="Daum C."/>
            <person name="Ezra D."/>
            <person name="Gonzalez J."/>
            <person name="Henrissat B."/>
            <person name="Kuo A."/>
            <person name="Liang C."/>
            <person name="Lipzen A."/>
            <person name="Lutzoni F."/>
            <person name="Magnuson J."/>
            <person name="Mondo S."/>
            <person name="Nolan M."/>
            <person name="Ohm R."/>
            <person name="Pangilinan J."/>
            <person name="Park H.-J."/>
            <person name="Ramirez L."/>
            <person name="Alfaro M."/>
            <person name="Sun H."/>
            <person name="Tritt A."/>
            <person name="Yoshinaga Y."/>
            <person name="Zwiers L.-H."/>
            <person name="Turgeon B."/>
            <person name="Goodwin S."/>
            <person name="Spatafora J."/>
            <person name="Crous P."/>
            <person name="Grigoriev I."/>
        </authorList>
    </citation>
    <scope>NUCLEOTIDE SEQUENCE</scope>
    <source>
        <strain evidence="7">CBS 122367</strain>
    </source>
</reference>
<evidence type="ECO:0000313" key="8">
    <source>
        <dbReference type="Proteomes" id="UP000799291"/>
    </source>
</evidence>
<sequence length="417" mass="45840">MDRFTPSRPPGPPPYSVEQLAELSSPVDVFRASAELNSYIKGHQLADERESHVREESLTPEGDLFVPQMDGSNDPSYADGSGGDFQPAEQHTPTVSHVNDYQGFSASSTGPIRNGGNIHPTQRNAFSVLDVNGQQNFIAPHTGPIRNNHCRGRGRGAIRGYPNYHPYQFQQPRGRYTNRFNPYPLHGHMFATSPRPHVNHCEVSGRYGQIMKSDILCPAFTSTGRCNRSQCPNVHDEKKQALCKAFLFKNNCTYGDACDLSHERNHNNTPHCRYHREGRCTNSNCSFVHSEIDNTGRVCESFARVGYCENGGQCPDLHAFICPALANEGSCAAGKSCRFKHVRHALRSQAASRRPSDSGVPLGNSGASLILHTPDAANALFDPDTNSVQDTINGSNSPAESHAITLQHDYIPFGPEN</sequence>
<feature type="region of interest" description="Disordered" evidence="5">
    <location>
        <begin position="43"/>
        <end position="121"/>
    </location>
</feature>
<dbReference type="Proteomes" id="UP000799291">
    <property type="component" value="Unassembled WGS sequence"/>
</dbReference>
<evidence type="ECO:0000259" key="6">
    <source>
        <dbReference type="PROSITE" id="PS50103"/>
    </source>
</evidence>
<dbReference type="GO" id="GO:0005634">
    <property type="term" value="C:nucleus"/>
    <property type="evidence" value="ECO:0007669"/>
    <property type="project" value="TreeGrafter"/>
</dbReference>
<gene>
    <name evidence="7" type="ORF">K458DRAFT_419421</name>
</gene>
<evidence type="ECO:0000256" key="2">
    <source>
        <dbReference type="ARBA" id="ARBA00022771"/>
    </source>
</evidence>
<feature type="domain" description="C3H1-type" evidence="6">
    <location>
        <begin position="267"/>
        <end position="292"/>
    </location>
</feature>
<dbReference type="PANTHER" id="PTHR46156">
    <property type="entry name" value="CCCH ZINGC FINGER"/>
    <property type="match status" value="1"/>
</dbReference>
<dbReference type="OrthoDB" id="410307at2759"/>
<evidence type="ECO:0000256" key="3">
    <source>
        <dbReference type="ARBA" id="ARBA00022833"/>
    </source>
</evidence>
<dbReference type="AlphaFoldDB" id="A0A6G1IWS6"/>
<name>A0A6G1IWS6_9PLEO</name>
<feature type="domain" description="C3H1-type" evidence="6">
    <location>
        <begin position="237"/>
        <end position="265"/>
    </location>
</feature>
<dbReference type="PROSITE" id="PS50103">
    <property type="entry name" value="ZF_C3H1"/>
    <property type="match status" value="3"/>
</dbReference>
<dbReference type="InterPro" id="IPR000571">
    <property type="entry name" value="Znf_CCCH"/>
</dbReference>
<evidence type="ECO:0000256" key="5">
    <source>
        <dbReference type="SAM" id="MobiDB-lite"/>
    </source>
</evidence>
<feature type="domain" description="C3H1-type" evidence="6">
    <location>
        <begin position="293"/>
        <end position="321"/>
    </location>
</feature>
<keyword evidence="1 4" id="KW-0479">Metal-binding</keyword>
<proteinExistence type="predicted"/>